<feature type="chain" id="PRO_5013546892" description="Jacalin-type lectin domain-containing protein" evidence="1">
    <location>
        <begin position="32"/>
        <end position="72"/>
    </location>
</feature>
<dbReference type="EMBL" id="KZ059962">
    <property type="protein sequence ID" value="PIO13059.1"/>
    <property type="molecule type" value="Genomic_DNA"/>
</dbReference>
<evidence type="ECO:0000313" key="3">
    <source>
        <dbReference type="EMBL" id="PIO13059.1"/>
    </source>
</evidence>
<accession>A0A2G9QBR8</accession>
<organism evidence="3 4">
    <name type="scientific">Aquarana catesbeiana</name>
    <name type="common">American bullfrog</name>
    <name type="synonym">Rana catesbeiana</name>
    <dbReference type="NCBI Taxonomy" id="8400"/>
    <lineage>
        <taxon>Eukaryota</taxon>
        <taxon>Metazoa</taxon>
        <taxon>Chordata</taxon>
        <taxon>Craniata</taxon>
        <taxon>Vertebrata</taxon>
        <taxon>Euteleostomi</taxon>
        <taxon>Amphibia</taxon>
        <taxon>Batrachia</taxon>
        <taxon>Anura</taxon>
        <taxon>Neobatrachia</taxon>
        <taxon>Ranoidea</taxon>
        <taxon>Ranidae</taxon>
        <taxon>Aquarana</taxon>
    </lineage>
</organism>
<feature type="domain" description="Jacalin-type lectin" evidence="2">
    <location>
        <begin position="34"/>
        <end position="72"/>
    </location>
</feature>
<feature type="signal peptide" evidence="1">
    <location>
        <begin position="1"/>
        <end position="31"/>
    </location>
</feature>
<keyword evidence="4" id="KW-1185">Reference proteome</keyword>
<dbReference type="PROSITE" id="PS51752">
    <property type="entry name" value="JACALIN_LECTIN"/>
    <property type="match status" value="1"/>
</dbReference>
<dbReference type="AlphaFoldDB" id="A0A2G9QBR8"/>
<feature type="non-terminal residue" evidence="3">
    <location>
        <position position="72"/>
    </location>
</feature>
<dbReference type="InterPro" id="IPR001229">
    <property type="entry name" value="Jacalin-like_lectin_dom"/>
</dbReference>
<reference evidence="4" key="1">
    <citation type="journal article" date="2017" name="Nat. Commun.">
        <title>The North American bullfrog draft genome provides insight into hormonal regulation of long noncoding RNA.</title>
        <authorList>
            <person name="Hammond S.A."/>
            <person name="Warren R.L."/>
            <person name="Vandervalk B.P."/>
            <person name="Kucuk E."/>
            <person name="Khan H."/>
            <person name="Gibb E.A."/>
            <person name="Pandoh P."/>
            <person name="Kirk H."/>
            <person name="Zhao Y."/>
            <person name="Jones M."/>
            <person name="Mungall A.J."/>
            <person name="Coope R."/>
            <person name="Pleasance S."/>
            <person name="Moore R.A."/>
            <person name="Holt R.A."/>
            <person name="Round J.M."/>
            <person name="Ohora S."/>
            <person name="Walle B.V."/>
            <person name="Veldhoen N."/>
            <person name="Helbing C.C."/>
            <person name="Birol I."/>
        </authorList>
    </citation>
    <scope>NUCLEOTIDE SEQUENCE [LARGE SCALE GENOMIC DNA]</scope>
</reference>
<proteinExistence type="predicted"/>
<dbReference type="Proteomes" id="UP000228934">
    <property type="component" value="Unassembled WGS sequence"/>
</dbReference>
<protein>
    <recommendedName>
        <fullName evidence="2">Jacalin-type lectin domain-containing protein</fullName>
    </recommendedName>
</protein>
<evidence type="ECO:0000256" key="1">
    <source>
        <dbReference type="SAM" id="SignalP"/>
    </source>
</evidence>
<evidence type="ECO:0000259" key="2">
    <source>
        <dbReference type="PROSITE" id="PS51752"/>
    </source>
</evidence>
<name>A0A2G9QBR8_AQUCT</name>
<keyword evidence="1" id="KW-0732">Signal</keyword>
<evidence type="ECO:0000313" key="4">
    <source>
        <dbReference type="Proteomes" id="UP000228934"/>
    </source>
</evidence>
<gene>
    <name evidence="3" type="ORF">AB205_0095410</name>
</gene>
<sequence length="72" mass="7880">MLCRTGGGAVRCLRMLLWILVSVCAIAAAQQRSFSYSGEYGGTGGKRFSQSGYQLDGEITALRIRSNRLYIT</sequence>